<comment type="subcellular location">
    <subcellularLocation>
        <location evidence="1">Membrane</location>
        <topology evidence="1">Single-pass membrane protein</topology>
    </subcellularLocation>
</comment>
<feature type="region of interest" description="Disordered" evidence="5">
    <location>
        <begin position="1"/>
        <end position="21"/>
    </location>
</feature>
<comment type="caution">
    <text evidence="8">The sequence shown here is derived from an EMBL/GenBank/DDBJ whole genome shotgun (WGS) entry which is preliminary data.</text>
</comment>
<keyword evidence="9" id="KW-1185">Reference proteome</keyword>
<reference evidence="9" key="1">
    <citation type="journal article" date="2019" name="Int. J. Syst. Evol. Microbiol.">
        <title>The Global Catalogue of Microorganisms (GCM) 10K type strain sequencing project: providing services to taxonomists for standard genome sequencing and annotation.</title>
        <authorList>
            <consortium name="The Broad Institute Genomics Platform"/>
            <consortium name="The Broad Institute Genome Sequencing Center for Infectious Disease"/>
            <person name="Wu L."/>
            <person name="Ma J."/>
        </authorList>
    </citation>
    <scope>NUCLEOTIDE SEQUENCE [LARGE SCALE GENOMIC DNA]</scope>
    <source>
        <strain evidence="9">CCUG 55995</strain>
    </source>
</reference>
<keyword evidence="4 6" id="KW-0472">Membrane</keyword>
<feature type="compositionally biased region" description="Pro residues" evidence="5">
    <location>
        <begin position="1"/>
        <end position="19"/>
    </location>
</feature>
<evidence type="ECO:0000256" key="4">
    <source>
        <dbReference type="ARBA" id="ARBA00023136"/>
    </source>
</evidence>
<evidence type="ECO:0000256" key="2">
    <source>
        <dbReference type="ARBA" id="ARBA00022692"/>
    </source>
</evidence>
<feature type="transmembrane region" description="Helical" evidence="6">
    <location>
        <begin position="30"/>
        <end position="54"/>
    </location>
</feature>
<organism evidence="8 9">
    <name type="scientific">Deinococcus hohokamensis</name>
    <dbReference type="NCBI Taxonomy" id="309883"/>
    <lineage>
        <taxon>Bacteria</taxon>
        <taxon>Thermotogati</taxon>
        <taxon>Deinococcota</taxon>
        <taxon>Deinococci</taxon>
        <taxon>Deinococcales</taxon>
        <taxon>Deinococcaceae</taxon>
        <taxon>Deinococcus</taxon>
    </lineage>
</organism>
<feature type="region of interest" description="Disordered" evidence="5">
    <location>
        <begin position="3184"/>
        <end position="3206"/>
    </location>
</feature>
<accession>A0ABV9I6C6</accession>
<sequence>MSEDLTPPPGPPEAAPPEPAPRRRRRLWPWLLLVAALLGLLAYSPALFGGWLLARLAGDAGIRAEGVRGPLWSPSLRGARVTLPGVSAQAAEAGVTVASVDPRRRTVRLNVAVRGGTVNLKLNELLSGQGGGGGGGGGWKVVLSGVDVRDTRLNVDGQGVNLPNGSFRATQGKNGALAVRGRTTEGELNADVRVLESGGANSYQVDIDADARVLNHYWPGVTAGRITGRYLLGDGPVRGDLNLRGGALRVPEATFVTVRGIQGHATHRGDRISLNLAGQGWDGPVTASGGVDLKAHNWTVSANAAPKVAGLAKALDTVGEGQMDLRVTAGGWSTVRVKAYAKAAGSFARVPFRDAKAEYTYLSRDGEHAGETNDLDFSAVTALAGQQKLAARWAFGREGRASWVGDFGSQPLNVRATIDAQNVLTLSGAALGGPLSGTLALKGTQINAVLNPDYGEASARVALTGTPENLRAVVSGGQAGPFPLAGEIRYNERGLKADLGPVTLDLNRELTGTWQARTLQGLGATLDGAGRVNLSSGDVTGQLRAQVPGLPQPLSGPIAVNYVRQRGTYRSGPQRLTWNERVFGVNLRALPLANGVRVSGDLNVTNDLRAYGTLRAQGEGFDVRAVGQGRRASLRGTAAGVTVLADTELQAPYRTTARVEGAQIQGSLTVGRAVTFRLVTAGDTARGALEGDRLSATGRVNLGALRPLLRGAGLTDPGLNGTLDLNLAGLGGSARINARVQGAQVGGTLIRSGGVVDARLNLSGPGNVQAQLGGRVYPQVQTAGTVQVQGQTLQARVSGPYNALRAQVTGRTGPLALGGVTLPAQAVNLRATLTPQLQVNGTWGGLQARYNAERGLLRLTGTQAAGDVRFSGDLRVTRELQAFGTLQAQGQGFEVQAVGRGRAASVRGTVNGVTVLADTELRAPFRTVARVEGTAIRAGLSLERGVSFSLATGGETARGTLDGERLNARGRIDLAALRPLLGTADLSGTLNLNLAGLGGGADVDAQVAGTRVTGTLTRAGGPVTANLRIRAAEALEAQLAGQVYPAVQAAGTLQAQGQTLQARISGPYNALRAQVTGRTETMTLGGITLPAQAVNLRAALTPDLRVSGTWGGLQAFYDADRGLVRLNGTQPLSAFGRSGQVQGSATWGPGFRGQVAARGMLEDYTLNLTGPWQALQVQASSTQGLRASGMASLPAGRYDLRVRGPLTSGLSVDGRVRGQGTEPQGTLQLFDAAGGSARIALRGLSTFDVTTAGLNIGGQPFQGALRARGGQLSGTLRAGPLTLVAQNGRVRASGEFAGQQVLATARLTLPTQVSDLNVQVSGPYFSARATGDLETLRGTLRLNAQTFGSAPARLTVPAQVFPLSASVTGQRATVGGLTYAGGRWNGAQGLRYALNGEGGVARLSGRGQVLTAQPSGPLAGRVTLLPQLGGTLSASLSPLASALPDALRTQLAPGRLVAQLRATGADLRTTGTRYQGQPLTLDARLGWQRGLTLAGTLTHPSARVPLRYDGRTLSVRGAFLDARALRPLLAGAEGRLTLDLDLPGLDPARASGRAVVALLAGGQRAAGRLSLSRGQLTADLTSTLGGVAVRVVGPLYPQANAVLSTGDLRATLTGRADQALNLSAAGTLQGRALSLNASARGLTGPRAQVDLKGTVAGAAVSLLARQEGAGLAGWRTAGSLNVPDLRPLAGVDGRLSAALSGTLADVRLSSSGMVAGVSFTAPASFRDGTLRLSDAVLRNNGVQARVSGPVFPTLNLSARTTLTDYLPGSYTAQVRGRLNKPDLTVQGVLTNTSSGLQAGGSRMTARLLGQDWKVGFTGAPLAGTLRGVLGTNAAGGLQLARLTVHAPLRSGETNVRLDGAFGWNTLAGWNGSLRAVGDLPGGPLDAVLDGRGTLNVAARFGQGARSAQVTGSLGAGLPLRPAGTLQLQAFDVGALWGRADQLRLTGTATLAGRSWSAPEAQFAGRVQDRAGELSGDLGATYRAGDLSLRLAGPRVAGGATLRAGRYEASLRTESIGLARLLPAGLDVDALTFAGSLEARGALGQLPERVALRNVALRGEQQAAGPFSLYGSATYTPQTLETALSGSLRGGVLRADGQLPQGVRVTLRDLPTAYVGAASLGRGTVGAEVTLRGAASDPSVSGTLQADTDQLNASVTLSGRVRDPQAQARVSFKKDLGGTLYAEASDLDLARGTLRTHVYGALSRGQNRVTVDLQGLWPHLGGAVQAQLGSVSTPITLRGDARGGYDLQAGALGRGRLTLGSGTGFIPSLGGSLNLTPLPLVDGRGALTVDATLGGTLAAPTVAASVASRNAQAFGVGLPDTTGTLGGPLSGLRGTLSQAGRVVATVEGRAVTLSDLRLSAAGSTLSATGTADLSGRANLNVGASGLLDGSVVVTTGAEALSVRGSLGGPQGLRAALDVSADPRTGWHGTARLTGGPAGVLTRPAQLTVGGPFAHPLVQGEAGLLGAGARIVAAATGVQVRLVDGPGASANGVLEVRPNPAGDWRWSGAASLSRPELSLNVTPSGALADPSVLLSVRRGEWRASGTASLRGADLSVTDGERSGSLTWQGNEIAANLPGLNLALLRLADVGGTLTAQGRVSTATQDGQVTLRVSGLSTPYTLPYLGVDLDGEVNATVTLRAGRPAVQGAVTLPAGTLNVTAEQGPDHWTGRATGRLAREGGTLAVDLSAGQTGLTGTLDAARFPLDVAGQALRADGRVTLRGQTFDAALVARNTVNGDVVGQVRLDASGGLAELLPGLQGPLALRPTGEGYGVNATLSDLEIADLKIAPALSGRVSGTATLREGGGTFTLISDGLKLGPRTLPARLEGTQVDGDWRIRGFLGQSEFTAGLTAGEVFGQGNLRALPLGAAVGATLGTTPGEGVVTGLVRFRFPLADPLAGSATVVAERIRVSATSGEGKAAVTETLTGSGTLDYARREIRNVNVQLAGAGTWDVRGQYTRELVDLRAQFTNTTFTPVLQLIPGLAELDPSLKGTLTLSAAGTYDRPRGLLRAQNLAGAVAGLSVQVPTFAGDLPDSGAFSGSGRILTGGTVGADLNIALRGQLTLGDLSGTVVTASGLLAPEALGALPNSTLTLTQSGDRWTLDAQSRSSSATAGAGVLQLSGTVAPQWDLSLTARNYNLPLAVVYGRESVLNADLRAVDDGDLVRVTGSADFVRLILGRVNAPDVIPAPGRTAGNESGRTTDNYDSPLPPEFTTFPKPAGEGEAGRPTLPFLERLVFGDIAIRAPNGIRVDENLARAEFTGNLVLSGTGARPLIRGDIVAQRGSLFLRENEFTITQSTVTFSGQGLYPSFTLSARGSVLAATTRQRVPVLLSVNGDFVTRPDGSTGLELDTVLSCAEALGSCTDPDTGLAYTEAELYALVATGVPNLTALPENIGSLGASALQTALNVFVLGELERSIAKAFGLDVFRFTPQLLNADGSVGATFTVGSYLTRDLYLQYQVNLNGEGLIDATYNTPDNRFTFRVSTPLNGLNLQSIRPSFSAAYNINPRTSVSIGVENTERNTRLRFGVTYRIGGR</sequence>
<feature type="compositionally biased region" description="Polar residues" evidence="5">
    <location>
        <begin position="3191"/>
        <end position="3201"/>
    </location>
</feature>
<keyword evidence="2 6" id="KW-0812">Transmembrane</keyword>
<dbReference type="InterPro" id="IPR007452">
    <property type="entry name" value="TamB_C"/>
</dbReference>
<evidence type="ECO:0000313" key="9">
    <source>
        <dbReference type="Proteomes" id="UP001595952"/>
    </source>
</evidence>
<name>A0ABV9I6C6_9DEIO</name>
<evidence type="ECO:0000256" key="6">
    <source>
        <dbReference type="SAM" id="Phobius"/>
    </source>
</evidence>
<evidence type="ECO:0000256" key="1">
    <source>
        <dbReference type="ARBA" id="ARBA00004167"/>
    </source>
</evidence>
<evidence type="ECO:0000256" key="5">
    <source>
        <dbReference type="SAM" id="MobiDB-lite"/>
    </source>
</evidence>
<gene>
    <name evidence="8" type="ORF">ACFO0D_03395</name>
</gene>
<dbReference type="Proteomes" id="UP001595952">
    <property type="component" value="Unassembled WGS sequence"/>
</dbReference>
<dbReference type="RefSeq" id="WP_380060404.1">
    <property type="nucleotide sequence ID" value="NZ_JBHSEI010000001.1"/>
</dbReference>
<proteinExistence type="predicted"/>
<dbReference type="Pfam" id="PF04357">
    <property type="entry name" value="TamB"/>
    <property type="match status" value="1"/>
</dbReference>
<dbReference type="EMBL" id="JBHSEI010000001">
    <property type="protein sequence ID" value="MFC4637381.1"/>
    <property type="molecule type" value="Genomic_DNA"/>
</dbReference>
<feature type="domain" description="Translocation and assembly module TamB C-terminal" evidence="7">
    <location>
        <begin position="3108"/>
        <end position="3528"/>
    </location>
</feature>
<evidence type="ECO:0000313" key="8">
    <source>
        <dbReference type="EMBL" id="MFC4637381.1"/>
    </source>
</evidence>
<protein>
    <submittedName>
        <fullName evidence="8">Translocation/assembly module TamB domain-containing protein</fullName>
    </submittedName>
</protein>
<evidence type="ECO:0000256" key="3">
    <source>
        <dbReference type="ARBA" id="ARBA00022989"/>
    </source>
</evidence>
<evidence type="ECO:0000259" key="7">
    <source>
        <dbReference type="Pfam" id="PF04357"/>
    </source>
</evidence>
<keyword evidence="3 6" id="KW-1133">Transmembrane helix</keyword>